<evidence type="ECO:0000256" key="5">
    <source>
        <dbReference type="ARBA" id="ARBA00023004"/>
    </source>
</evidence>
<dbReference type="NCBIfam" id="TIGR00332">
    <property type="entry name" value="neela_ferrous"/>
    <property type="match status" value="1"/>
</dbReference>
<gene>
    <name evidence="7" type="ORF">JM64_03975</name>
</gene>
<dbReference type="SUPFAM" id="SSF49367">
    <property type="entry name" value="Superoxide reductase-like"/>
    <property type="match status" value="1"/>
</dbReference>
<reference evidence="7 8" key="1">
    <citation type="submission" date="2014-08" db="EMBL/GenBank/DDBJ databases">
        <title>Fervidobacterium pennivorans DYC genome.</title>
        <authorList>
            <person name="Wushke S."/>
        </authorList>
    </citation>
    <scope>NUCLEOTIDE SEQUENCE [LARGE SCALE GENOMIC DNA]</scope>
    <source>
        <strain evidence="7 8">DYC</strain>
    </source>
</reference>
<evidence type="ECO:0000256" key="4">
    <source>
        <dbReference type="ARBA" id="ARBA00022982"/>
    </source>
</evidence>
<dbReference type="EMBL" id="CP011393">
    <property type="protein sequence ID" value="ANE41230.1"/>
    <property type="molecule type" value="Genomic_DNA"/>
</dbReference>
<evidence type="ECO:0000256" key="3">
    <source>
        <dbReference type="ARBA" id="ARBA00022723"/>
    </source>
</evidence>
<proteinExistence type="inferred from homology"/>
<organism evidence="7 8">
    <name type="scientific">Fervidobacterium pennivorans</name>
    <dbReference type="NCBI Taxonomy" id="93466"/>
    <lineage>
        <taxon>Bacteria</taxon>
        <taxon>Thermotogati</taxon>
        <taxon>Thermotogota</taxon>
        <taxon>Thermotogae</taxon>
        <taxon>Thermotogales</taxon>
        <taxon>Fervidobacteriaceae</taxon>
        <taxon>Fervidobacterium</taxon>
    </lineage>
</organism>
<keyword evidence="2" id="KW-0813">Transport</keyword>
<comment type="similarity">
    <text evidence="1">Belongs to the desulfoferrodoxin family.</text>
</comment>
<dbReference type="PANTHER" id="PTHR36541:SF1">
    <property type="entry name" value="SUPEROXIDE REDUCTASE-RELATED"/>
    <property type="match status" value="1"/>
</dbReference>
<dbReference type="PANTHER" id="PTHR36541">
    <property type="entry name" value="SUPEROXIDE REDUCTASE-RELATED"/>
    <property type="match status" value="1"/>
</dbReference>
<dbReference type="InterPro" id="IPR036073">
    <property type="entry name" value="Desulfoferrodoxin_Fe-bd_dom_sf"/>
</dbReference>
<dbReference type="OrthoDB" id="9814936at2"/>
<dbReference type="Proteomes" id="UP000077096">
    <property type="component" value="Chromosome"/>
</dbReference>
<evidence type="ECO:0000313" key="7">
    <source>
        <dbReference type="EMBL" id="ANE41230.1"/>
    </source>
</evidence>
<dbReference type="KEGG" id="fng:JM64_03975"/>
<evidence type="ECO:0000259" key="6">
    <source>
        <dbReference type="Pfam" id="PF01880"/>
    </source>
</evidence>
<keyword evidence="3" id="KW-0479">Metal-binding</keyword>
<dbReference type="InterPro" id="IPR002742">
    <property type="entry name" value="Desulfoferrodoxin_Fe-bd_dom"/>
</dbReference>
<evidence type="ECO:0000256" key="2">
    <source>
        <dbReference type="ARBA" id="ARBA00022448"/>
    </source>
</evidence>
<dbReference type="GO" id="GO:0016491">
    <property type="term" value="F:oxidoreductase activity"/>
    <property type="evidence" value="ECO:0007669"/>
    <property type="project" value="InterPro"/>
</dbReference>
<evidence type="ECO:0000313" key="8">
    <source>
        <dbReference type="Proteomes" id="UP000077096"/>
    </source>
</evidence>
<dbReference type="Gene3D" id="2.60.40.730">
    <property type="entry name" value="SOR catalytic domain"/>
    <property type="match status" value="1"/>
</dbReference>
<dbReference type="AlphaFoldDB" id="A0A172T2N1"/>
<name>A0A172T2N1_FERPE</name>
<dbReference type="InterPro" id="IPR051233">
    <property type="entry name" value="Desulfoferrodoxin_SOR"/>
</dbReference>
<dbReference type="PATRIC" id="fig|93466.3.peg.856"/>
<protein>
    <submittedName>
        <fullName evidence="7">Neelaredoxin</fullName>
    </submittedName>
</protein>
<feature type="domain" description="Desulfoferrodoxin ferrous iron-binding" evidence="6">
    <location>
        <begin position="9"/>
        <end position="110"/>
    </location>
</feature>
<keyword evidence="5" id="KW-0408">Iron</keyword>
<dbReference type="CDD" id="cd03172">
    <property type="entry name" value="SORL_classII"/>
    <property type="match status" value="1"/>
</dbReference>
<accession>A0A172T2N1</accession>
<dbReference type="GO" id="GO:0005506">
    <property type="term" value="F:iron ion binding"/>
    <property type="evidence" value="ECO:0007669"/>
    <property type="project" value="InterPro"/>
</dbReference>
<dbReference type="Pfam" id="PF01880">
    <property type="entry name" value="Desulfoferrodox"/>
    <property type="match status" value="1"/>
</dbReference>
<keyword evidence="4" id="KW-0249">Electron transport</keyword>
<sequence length="118" mass="13377">MIGDFVKSGDFKGEKHVPVICAPDKVKKGEWFEVEVSVGKEIPHPNTVEHHIAWIELYAMPEGAPYILRIGRYEFSPTLEEPIVKVKIKLEKTSKLIALSYCNLHGLWEGFADVVVEE</sequence>
<evidence type="ECO:0000256" key="1">
    <source>
        <dbReference type="ARBA" id="ARBA00005941"/>
    </source>
</evidence>